<dbReference type="PANTHER" id="PTHR40660">
    <property type="entry name" value="5'-PHOSPHATE OXIDASE PUTATIVE DOMAIN-CONTAINING PROTEIN-RELATED"/>
    <property type="match status" value="1"/>
</dbReference>
<name>A0ABT1Y4H1_9FIRM</name>
<evidence type="ECO:0000313" key="2">
    <source>
        <dbReference type="EMBL" id="MCR6544809.1"/>
    </source>
</evidence>
<feature type="domain" description="Pyridoxamine 5'-phosphate oxidase N-terminal" evidence="1">
    <location>
        <begin position="4"/>
        <end position="119"/>
    </location>
</feature>
<dbReference type="Proteomes" id="UP001524944">
    <property type="component" value="Unassembled WGS sequence"/>
</dbReference>
<dbReference type="InterPro" id="IPR011576">
    <property type="entry name" value="Pyridox_Oxase_N"/>
</dbReference>
<evidence type="ECO:0000313" key="3">
    <source>
        <dbReference type="Proteomes" id="UP001524944"/>
    </source>
</evidence>
<dbReference type="SUPFAM" id="SSF50475">
    <property type="entry name" value="FMN-binding split barrel"/>
    <property type="match status" value="1"/>
</dbReference>
<dbReference type="RefSeq" id="WP_089612370.1">
    <property type="nucleotide sequence ID" value="NZ_CP022121.1"/>
</dbReference>
<organism evidence="2 3">
    <name type="scientific">Dehalobacterium formicoaceticum</name>
    <dbReference type="NCBI Taxonomy" id="51515"/>
    <lineage>
        <taxon>Bacteria</taxon>
        <taxon>Bacillati</taxon>
        <taxon>Bacillota</taxon>
        <taxon>Clostridia</taxon>
        <taxon>Eubacteriales</taxon>
        <taxon>Peptococcaceae</taxon>
        <taxon>Dehalobacterium</taxon>
    </lineage>
</organism>
<keyword evidence="3" id="KW-1185">Reference proteome</keyword>
<accession>A0ABT1Y4H1</accession>
<protein>
    <submittedName>
        <fullName evidence="2">Pyridoxamine 5'-phosphate oxidase family protein</fullName>
    </submittedName>
</protein>
<proteinExistence type="predicted"/>
<sequence>MAMLTNEHKEFIKNVGLCIIASADKNGVPNASYKGTLSVLDDEHLVFADIFSAKTRKNLLENNKVCVLMGDLKTMEGYQFVGEAELLNSGELYDAVSAKVIEKKFPKPVYVVKIKINEIFYAGVKK</sequence>
<gene>
    <name evidence="2" type="ORF">NVS47_04640</name>
</gene>
<dbReference type="Pfam" id="PF01243">
    <property type="entry name" value="PNPOx_N"/>
    <property type="match status" value="1"/>
</dbReference>
<reference evidence="2 3" key="1">
    <citation type="submission" date="2022-08" db="EMBL/GenBank/DDBJ databases">
        <title>Proteogenomics of the novel Dehalobacterium formicoaceticum strain EZ94 highlights a key role of methyltransferases during anaerobic dichloromethane degradation.</title>
        <authorList>
            <person name="Wasmund K."/>
        </authorList>
    </citation>
    <scope>NUCLEOTIDE SEQUENCE [LARGE SCALE GENOMIC DNA]</scope>
    <source>
        <strain evidence="2 3">EZ94</strain>
    </source>
</reference>
<dbReference type="Gene3D" id="2.30.110.10">
    <property type="entry name" value="Electron Transport, Fmn-binding Protein, Chain A"/>
    <property type="match status" value="1"/>
</dbReference>
<dbReference type="InterPro" id="IPR012349">
    <property type="entry name" value="Split_barrel_FMN-bd"/>
</dbReference>
<evidence type="ECO:0000259" key="1">
    <source>
        <dbReference type="Pfam" id="PF01243"/>
    </source>
</evidence>
<dbReference type="PANTHER" id="PTHR40660:SF1">
    <property type="entry name" value="5'-PHOSPHATE OXIDASE PUTATIVE DOMAIN-CONTAINING PROTEIN-RELATED"/>
    <property type="match status" value="1"/>
</dbReference>
<comment type="caution">
    <text evidence="2">The sequence shown here is derived from an EMBL/GenBank/DDBJ whole genome shotgun (WGS) entry which is preliminary data.</text>
</comment>
<dbReference type="EMBL" id="JANPWE010000002">
    <property type="protein sequence ID" value="MCR6544809.1"/>
    <property type="molecule type" value="Genomic_DNA"/>
</dbReference>